<evidence type="ECO:0000313" key="2">
    <source>
        <dbReference type="Proteomes" id="UP000053584"/>
    </source>
</evidence>
<gene>
    <name evidence="1" type="ORF">N308_03250</name>
</gene>
<accession>A0A093GPD0</accession>
<feature type="non-terminal residue" evidence="1">
    <location>
        <position position="38"/>
    </location>
</feature>
<dbReference type="EMBL" id="KL205614">
    <property type="protein sequence ID" value="KFV72178.1"/>
    <property type="molecule type" value="Genomic_DNA"/>
</dbReference>
<dbReference type="AlphaFoldDB" id="A0A093GPD0"/>
<organism evidence="1 2">
    <name type="scientific">Struthio camelus australis</name>
    <dbReference type="NCBI Taxonomy" id="441894"/>
    <lineage>
        <taxon>Eukaryota</taxon>
        <taxon>Metazoa</taxon>
        <taxon>Chordata</taxon>
        <taxon>Craniata</taxon>
        <taxon>Vertebrata</taxon>
        <taxon>Euteleostomi</taxon>
        <taxon>Archelosauria</taxon>
        <taxon>Archosauria</taxon>
        <taxon>Dinosauria</taxon>
        <taxon>Saurischia</taxon>
        <taxon>Theropoda</taxon>
        <taxon>Coelurosauria</taxon>
        <taxon>Aves</taxon>
        <taxon>Palaeognathae</taxon>
        <taxon>Struthioniformes</taxon>
        <taxon>Struthionidae</taxon>
        <taxon>Struthio</taxon>
    </lineage>
</organism>
<protein>
    <submittedName>
        <fullName evidence="1">Uncharacterized protein</fullName>
    </submittedName>
</protein>
<sequence>LIVCEISITYMCIVHRFLQCPIVHCFYGDFIIHTVHFF</sequence>
<dbReference type="Proteomes" id="UP000053584">
    <property type="component" value="Unassembled WGS sequence"/>
</dbReference>
<reference evidence="1 2" key="1">
    <citation type="submission" date="2014-04" db="EMBL/GenBank/DDBJ databases">
        <title>Genome evolution of avian class.</title>
        <authorList>
            <person name="Zhang G."/>
            <person name="Li C."/>
        </authorList>
    </citation>
    <scope>NUCLEOTIDE SEQUENCE [LARGE SCALE GENOMIC DNA]</scope>
    <source>
        <strain evidence="1">BGI_N308</strain>
    </source>
</reference>
<feature type="non-terminal residue" evidence="1">
    <location>
        <position position="1"/>
    </location>
</feature>
<keyword evidence="2" id="KW-1185">Reference proteome</keyword>
<proteinExistence type="predicted"/>
<name>A0A093GPD0_STRCA</name>
<evidence type="ECO:0000313" key="1">
    <source>
        <dbReference type="EMBL" id="KFV72178.1"/>
    </source>
</evidence>